<sequence length="108" mass="11878">MKINVLAIFNNNLQSLVSTQFNDAHPSTSCNETRNKKLQFVCECLTGQSDENYIAIATASSGERRRTEKNSNIGKEYVAFEIDDGEVFGSILSTAHAFQMLGTGLAVR</sequence>
<comment type="caution">
    <text evidence="1">The sequence shown here is derived from an EMBL/GenBank/DDBJ whole genome shotgun (WGS) entry which is preliminary data.</text>
</comment>
<gene>
    <name evidence="1" type="ORF">T10_13343</name>
</gene>
<dbReference type="Proteomes" id="UP000054843">
    <property type="component" value="Unassembled WGS sequence"/>
</dbReference>
<reference evidence="1 2" key="1">
    <citation type="submission" date="2015-01" db="EMBL/GenBank/DDBJ databases">
        <title>Evolution of Trichinella species and genotypes.</title>
        <authorList>
            <person name="Korhonen P.K."/>
            <person name="Edoardo P."/>
            <person name="Giuseppe L.R."/>
            <person name="Gasser R.B."/>
        </authorList>
    </citation>
    <scope>NUCLEOTIDE SEQUENCE [LARGE SCALE GENOMIC DNA]</scope>
    <source>
        <strain evidence="1">ISS1980</strain>
    </source>
</reference>
<evidence type="ECO:0000313" key="1">
    <source>
        <dbReference type="EMBL" id="KRZ73346.1"/>
    </source>
</evidence>
<name>A0A0V1MNV2_9BILA</name>
<keyword evidence="2" id="KW-1185">Reference proteome</keyword>
<proteinExistence type="predicted"/>
<dbReference type="EMBL" id="JYDO01000065">
    <property type="protein sequence ID" value="KRZ73346.1"/>
    <property type="molecule type" value="Genomic_DNA"/>
</dbReference>
<protein>
    <submittedName>
        <fullName evidence="1">Uncharacterized protein</fullName>
    </submittedName>
</protein>
<dbReference type="AlphaFoldDB" id="A0A0V1MNV2"/>
<accession>A0A0V1MNV2</accession>
<organism evidence="1 2">
    <name type="scientific">Trichinella papuae</name>
    <dbReference type="NCBI Taxonomy" id="268474"/>
    <lineage>
        <taxon>Eukaryota</taxon>
        <taxon>Metazoa</taxon>
        <taxon>Ecdysozoa</taxon>
        <taxon>Nematoda</taxon>
        <taxon>Enoplea</taxon>
        <taxon>Dorylaimia</taxon>
        <taxon>Trichinellida</taxon>
        <taxon>Trichinellidae</taxon>
        <taxon>Trichinella</taxon>
    </lineage>
</organism>
<evidence type="ECO:0000313" key="2">
    <source>
        <dbReference type="Proteomes" id="UP000054843"/>
    </source>
</evidence>